<reference evidence="2 3" key="1">
    <citation type="submission" date="2013-08" db="EMBL/GenBank/DDBJ databases">
        <authorList>
            <person name="Weinstock G."/>
            <person name="Sodergren E."/>
            <person name="Wylie T."/>
            <person name="Fulton L."/>
            <person name="Fulton R."/>
            <person name="Fronick C."/>
            <person name="O'Laughlin M."/>
            <person name="Godfrey J."/>
            <person name="Miner T."/>
            <person name="Herter B."/>
            <person name="Appelbaum E."/>
            <person name="Cordes M."/>
            <person name="Lek S."/>
            <person name="Wollam A."/>
            <person name="Pepin K.H."/>
            <person name="Palsikar V.B."/>
            <person name="Mitreva M."/>
            <person name="Wilson R.K."/>
        </authorList>
    </citation>
    <scope>NUCLEOTIDE SEQUENCE [LARGE SCALE GENOMIC DNA]</scope>
    <source>
        <strain evidence="2 3">ATCC 14665</strain>
    </source>
</reference>
<dbReference type="AlphaFoldDB" id="U2T7Q2"/>
<proteinExistence type="predicted"/>
<evidence type="ECO:0000313" key="2">
    <source>
        <dbReference type="EMBL" id="ERK70737.1"/>
    </source>
</evidence>
<comment type="caution">
    <text evidence="2">The sequence shown here is derived from an EMBL/GenBank/DDBJ whole genome shotgun (WGS) entry which is preliminary data.</text>
</comment>
<accession>U2T7Q2</accession>
<dbReference type="Gene3D" id="1.10.720.10">
    <property type="match status" value="1"/>
</dbReference>
<protein>
    <submittedName>
        <fullName evidence="2">Rho termination factor protein</fullName>
    </submittedName>
</protein>
<dbReference type="EMBL" id="AWVQ01000388">
    <property type="protein sequence ID" value="ERK70737.1"/>
    <property type="molecule type" value="Genomic_DNA"/>
</dbReference>
<dbReference type="Pfam" id="PF07498">
    <property type="entry name" value="Rho_N"/>
    <property type="match status" value="1"/>
</dbReference>
<dbReference type="InterPro" id="IPR036269">
    <property type="entry name" value="Rho_N_sf"/>
</dbReference>
<dbReference type="Proteomes" id="UP000016605">
    <property type="component" value="Unassembled WGS sequence"/>
</dbReference>
<dbReference type="InterPro" id="IPR011112">
    <property type="entry name" value="Rho-like_N"/>
</dbReference>
<gene>
    <name evidence="2" type="ORF">N136_02898</name>
</gene>
<dbReference type="RefSeq" id="WP_021763359.1">
    <property type="nucleotide sequence ID" value="NZ_KI272270.1"/>
</dbReference>
<dbReference type="SMART" id="SM00959">
    <property type="entry name" value="Rho_N"/>
    <property type="match status" value="1"/>
</dbReference>
<name>U2T7Q2_LEIAQ</name>
<evidence type="ECO:0000313" key="3">
    <source>
        <dbReference type="Proteomes" id="UP000016605"/>
    </source>
</evidence>
<dbReference type="SUPFAM" id="SSF68912">
    <property type="entry name" value="Rho N-terminal domain-like"/>
    <property type="match status" value="1"/>
</dbReference>
<dbReference type="HOGENOM" id="CLU_2872953_0_0_11"/>
<feature type="non-terminal residue" evidence="2">
    <location>
        <position position="64"/>
    </location>
</feature>
<evidence type="ECO:0000259" key="1">
    <source>
        <dbReference type="SMART" id="SM00959"/>
    </source>
</evidence>
<feature type="domain" description="Rho termination factor-like N-terminal" evidence="1">
    <location>
        <begin position="15"/>
        <end position="55"/>
    </location>
</feature>
<dbReference type="GO" id="GO:0006353">
    <property type="term" value="P:DNA-templated transcription termination"/>
    <property type="evidence" value="ECO:0007669"/>
    <property type="project" value="InterPro"/>
</dbReference>
<organism evidence="2 3">
    <name type="scientific">Leifsonia aquatica ATCC 14665</name>
    <dbReference type="NCBI Taxonomy" id="1358026"/>
    <lineage>
        <taxon>Bacteria</taxon>
        <taxon>Bacillati</taxon>
        <taxon>Actinomycetota</taxon>
        <taxon>Actinomycetes</taxon>
        <taxon>Micrococcales</taxon>
        <taxon>Microbacteriaceae</taxon>
        <taxon>Leifsonia</taxon>
    </lineage>
</organism>
<sequence length="64" mass="6473">MTDVELHAGGVDTSDLTSLKVAELQALASQLGLQGASKLRKGELVEAIAAARAATLPEVAVESA</sequence>